<dbReference type="InterPro" id="IPR032675">
    <property type="entry name" value="LRR_dom_sf"/>
</dbReference>
<comment type="caution">
    <text evidence="1">The sequence shown here is derived from an EMBL/GenBank/DDBJ whole genome shotgun (WGS) entry which is preliminary data.</text>
</comment>
<dbReference type="Proteomes" id="UP000807469">
    <property type="component" value="Unassembled WGS sequence"/>
</dbReference>
<evidence type="ECO:0000313" key="1">
    <source>
        <dbReference type="EMBL" id="KAF9485576.1"/>
    </source>
</evidence>
<dbReference type="SUPFAM" id="SSF52047">
    <property type="entry name" value="RNI-like"/>
    <property type="match status" value="1"/>
</dbReference>
<dbReference type="AlphaFoldDB" id="A0A9P5ZDR6"/>
<name>A0A9P5ZDR6_9AGAR</name>
<sequence>MCPIPHEIWLHIAQFIPVRVLLNLISVNSTFFELAMDYRYRQMSFAYLDKRMIRSLVRLRDPAVAKRVRILHVYPGFIKEVVDMEKIEPEPMIRRSLLNKFHDLANLLNVLLDQKLFMKHPRIRLIRSLKRAEDVVQVMLEVLSGLPNVTDYYVTWYRLPSISATAVPFLSTVFHHANLQKLSLEIAVENVKDLLTPAFQAQNLKELQLCIHTENAHSTAECDAVLSQHLAPAISRLQSTLEILSIQSWEPSDLFPLFLAIKSLPALDQLIIAIPVESMHLGHPRGLAAFLSANRSSLRVLRLRATQFGGQGMTPDPVSFDSWIKTAIQGVELPKLRILDISTNLFPVETSALCLHQFSSTITSLSLTGSYRSYDEMEEILDLMANESREEALSTLRIGLISLSPQIVDLLASKLPRLYKLDLTVKYILPYVYCSPELRQPGDIQRSSQIEEFITDMESLPPYSQWKLRHMSVLAEYLPYRPHYEELLGQTFLSLIPSLATFT</sequence>
<proteinExistence type="predicted"/>
<organism evidence="1 2">
    <name type="scientific">Pholiota conissans</name>
    <dbReference type="NCBI Taxonomy" id="109636"/>
    <lineage>
        <taxon>Eukaryota</taxon>
        <taxon>Fungi</taxon>
        <taxon>Dikarya</taxon>
        <taxon>Basidiomycota</taxon>
        <taxon>Agaricomycotina</taxon>
        <taxon>Agaricomycetes</taxon>
        <taxon>Agaricomycetidae</taxon>
        <taxon>Agaricales</taxon>
        <taxon>Agaricineae</taxon>
        <taxon>Strophariaceae</taxon>
        <taxon>Pholiota</taxon>
    </lineage>
</organism>
<keyword evidence="2" id="KW-1185">Reference proteome</keyword>
<accession>A0A9P5ZDR6</accession>
<gene>
    <name evidence="1" type="ORF">BDN70DRAFT_988777</name>
</gene>
<dbReference type="EMBL" id="MU155135">
    <property type="protein sequence ID" value="KAF9485576.1"/>
    <property type="molecule type" value="Genomic_DNA"/>
</dbReference>
<evidence type="ECO:0008006" key="3">
    <source>
        <dbReference type="Google" id="ProtNLM"/>
    </source>
</evidence>
<dbReference type="Gene3D" id="3.80.10.10">
    <property type="entry name" value="Ribonuclease Inhibitor"/>
    <property type="match status" value="1"/>
</dbReference>
<dbReference type="OrthoDB" id="2968423at2759"/>
<protein>
    <recommendedName>
        <fullName evidence="3">F-box domain-containing protein</fullName>
    </recommendedName>
</protein>
<reference evidence="1" key="1">
    <citation type="submission" date="2020-11" db="EMBL/GenBank/DDBJ databases">
        <authorList>
            <consortium name="DOE Joint Genome Institute"/>
            <person name="Ahrendt S."/>
            <person name="Riley R."/>
            <person name="Andreopoulos W."/>
            <person name="Labutti K."/>
            <person name="Pangilinan J."/>
            <person name="Ruiz-Duenas F.J."/>
            <person name="Barrasa J.M."/>
            <person name="Sanchez-Garcia M."/>
            <person name="Camarero S."/>
            <person name="Miyauchi S."/>
            <person name="Serrano A."/>
            <person name="Linde D."/>
            <person name="Babiker R."/>
            <person name="Drula E."/>
            <person name="Ayuso-Fernandez I."/>
            <person name="Pacheco R."/>
            <person name="Padilla G."/>
            <person name="Ferreira P."/>
            <person name="Barriuso J."/>
            <person name="Kellner H."/>
            <person name="Castanera R."/>
            <person name="Alfaro M."/>
            <person name="Ramirez L."/>
            <person name="Pisabarro A.G."/>
            <person name="Kuo A."/>
            <person name="Tritt A."/>
            <person name="Lipzen A."/>
            <person name="He G."/>
            <person name="Yan M."/>
            <person name="Ng V."/>
            <person name="Cullen D."/>
            <person name="Martin F."/>
            <person name="Rosso M.-N."/>
            <person name="Henrissat B."/>
            <person name="Hibbett D."/>
            <person name="Martinez A.T."/>
            <person name="Grigoriev I.V."/>
        </authorList>
    </citation>
    <scope>NUCLEOTIDE SEQUENCE</scope>
    <source>
        <strain evidence="1">CIRM-BRFM 674</strain>
    </source>
</reference>
<evidence type="ECO:0000313" key="2">
    <source>
        <dbReference type="Proteomes" id="UP000807469"/>
    </source>
</evidence>